<reference evidence="3" key="3">
    <citation type="submission" date="2015-02" db="EMBL/GenBank/DDBJ databases">
        <title>Evolutionary Origins and Diversification of the Mycorrhizal Mutualists.</title>
        <authorList>
            <consortium name="DOE Joint Genome Institute"/>
            <consortium name="Mycorrhizal Genomics Consortium"/>
            <person name="Kohler A."/>
            <person name="Kuo A."/>
            <person name="Nagy L.G."/>
            <person name="Floudas D."/>
            <person name="Copeland A."/>
            <person name="Barry K.W."/>
            <person name="Cichocki N."/>
            <person name="Veneault-Fourrey C."/>
            <person name="LaButti K."/>
            <person name="Lindquist E.A."/>
            <person name="Lipzen A."/>
            <person name="Lundell T."/>
            <person name="Morin E."/>
            <person name="Murat C."/>
            <person name="Riley R."/>
            <person name="Ohm R."/>
            <person name="Sun H."/>
            <person name="Tunlid A."/>
            <person name="Henrissat B."/>
            <person name="Grigoriev I.V."/>
            <person name="Hibbett D.S."/>
            <person name="Martin F."/>
        </authorList>
    </citation>
    <scope>NUCLEOTIDE SEQUENCE</scope>
    <source>
        <strain evidence="3">ATCC 200175</strain>
    </source>
</reference>
<dbReference type="EMBL" id="KN819804">
    <property type="protein sequence ID" value="KIJ07719.1"/>
    <property type="molecule type" value="Genomic_DNA"/>
</dbReference>
<reference evidence="4" key="2">
    <citation type="submission" date="2015-01" db="EMBL/GenBank/DDBJ databases">
        <title>Evolutionary Origins and Diversification of the Mycorrhizal Mutualists.</title>
        <authorList>
            <consortium name="DOE Joint Genome Institute"/>
            <consortium name="Mycorrhizal Genomics Consortium"/>
            <person name="Kohler A."/>
            <person name="Kuo A."/>
            <person name="Nagy L.G."/>
            <person name="Floudas D."/>
            <person name="Copeland A."/>
            <person name="Barry K.W."/>
            <person name="Cichocki N."/>
            <person name="Veneault-Fourrey C."/>
            <person name="LaButti K."/>
            <person name="Lindquist E.A."/>
            <person name="Lipzen A."/>
            <person name="Lundell T."/>
            <person name="Morin E."/>
            <person name="Murat C."/>
            <person name="Riley R."/>
            <person name="Ohm R."/>
            <person name="Sun H."/>
            <person name="Tunlid A."/>
            <person name="Henrissat B."/>
            <person name="Grigoriev I.V."/>
            <person name="Hibbett D.S."/>
            <person name="Martin F."/>
        </authorList>
    </citation>
    <scope>NUCLEOTIDE SEQUENCE [LARGE SCALE GENOMIC DNA]</scope>
    <source>
        <strain evidence="2 4">ATCC 200175</strain>
    </source>
</reference>
<dbReference type="Proteomes" id="UP000053647">
    <property type="component" value="Unassembled WGS sequence"/>
</dbReference>
<evidence type="ECO:0000313" key="2">
    <source>
        <dbReference type="EMBL" id="KIJ07719.1"/>
    </source>
</evidence>
<keyword evidence="1" id="KW-0175">Coiled coil</keyword>
<dbReference type="EMBL" id="KN819368">
    <property type="protein sequence ID" value="KIJ12145.1"/>
    <property type="molecule type" value="Genomic_DNA"/>
</dbReference>
<organism evidence="3 4">
    <name type="scientific">Paxillus involutus ATCC 200175</name>
    <dbReference type="NCBI Taxonomy" id="664439"/>
    <lineage>
        <taxon>Eukaryota</taxon>
        <taxon>Fungi</taxon>
        <taxon>Dikarya</taxon>
        <taxon>Basidiomycota</taxon>
        <taxon>Agaricomycotina</taxon>
        <taxon>Agaricomycetes</taxon>
        <taxon>Agaricomycetidae</taxon>
        <taxon>Boletales</taxon>
        <taxon>Paxilineae</taxon>
        <taxon>Paxillaceae</taxon>
        <taxon>Paxillus</taxon>
    </lineage>
</organism>
<feature type="coiled-coil region" evidence="1">
    <location>
        <begin position="25"/>
        <end position="52"/>
    </location>
</feature>
<evidence type="ECO:0000313" key="3">
    <source>
        <dbReference type="EMBL" id="KIJ12145.1"/>
    </source>
</evidence>
<evidence type="ECO:0000313" key="4">
    <source>
        <dbReference type="Proteomes" id="UP000053647"/>
    </source>
</evidence>
<dbReference type="OrthoDB" id="10265990at2759"/>
<name>A0A0C9T932_PAXIN</name>
<proteinExistence type="predicted"/>
<reference evidence="3 4" key="1">
    <citation type="submission" date="2014-06" db="EMBL/GenBank/DDBJ databases">
        <authorList>
            <consortium name="DOE Joint Genome Institute"/>
            <person name="Kuo A."/>
            <person name="Kohler A."/>
            <person name="Nagy L.G."/>
            <person name="Floudas D."/>
            <person name="Copeland A."/>
            <person name="Barry K.W."/>
            <person name="Cichocki N."/>
            <person name="Veneault-Fourrey C."/>
            <person name="LaButti K."/>
            <person name="Lindquist E.A."/>
            <person name="Lipzen A."/>
            <person name="Lundell T."/>
            <person name="Morin E."/>
            <person name="Murat C."/>
            <person name="Sun H."/>
            <person name="Tunlid A."/>
            <person name="Henrissat B."/>
            <person name="Grigoriev I.V."/>
            <person name="Hibbett D.S."/>
            <person name="Martin F."/>
            <person name="Nordberg H.P."/>
            <person name="Cantor M.N."/>
            <person name="Hua S.X."/>
        </authorList>
    </citation>
    <scope>NUCLEOTIDE SEQUENCE [LARGE SCALE GENOMIC DNA]</scope>
    <source>
        <strain evidence="3 4">ATCC 200175</strain>
    </source>
</reference>
<gene>
    <name evidence="2" type="ORF">PAXINDRAFT_102837</name>
    <name evidence="3" type="ORF">PAXINDRAFT_15058</name>
</gene>
<sequence length="102" mass="11717">MPRPALKTMPRSSPFQTFVEVLCEELRKSRENRELQDNVKQLQGDVDKFQDSLVAEAMERAREVYERARVENPIVDASGRPVSCLGRMDFSSHWQEPGVGRP</sequence>
<protein>
    <submittedName>
        <fullName evidence="3">Uncharacterized protein</fullName>
    </submittedName>
</protein>
<evidence type="ECO:0000256" key="1">
    <source>
        <dbReference type="SAM" id="Coils"/>
    </source>
</evidence>
<keyword evidence="4" id="KW-1185">Reference proteome</keyword>
<accession>A0A0C9T932</accession>
<dbReference type="HOGENOM" id="CLU_2278331_0_0_1"/>
<dbReference type="AlphaFoldDB" id="A0A0C9T932"/>